<evidence type="ECO:0000313" key="3">
    <source>
        <dbReference type="EMBL" id="KAG0142238.1"/>
    </source>
</evidence>
<dbReference type="GO" id="GO:1990683">
    <property type="term" value="P:DNA double-strand break attachment to nuclear envelope"/>
    <property type="evidence" value="ECO:0007669"/>
    <property type="project" value="TreeGrafter"/>
</dbReference>
<feature type="compositionally biased region" description="Basic and acidic residues" evidence="1">
    <location>
        <begin position="1122"/>
        <end position="1143"/>
    </location>
</feature>
<dbReference type="GO" id="GO:0006302">
    <property type="term" value="P:double-strand break repair"/>
    <property type="evidence" value="ECO:0007669"/>
    <property type="project" value="TreeGrafter"/>
</dbReference>
<reference evidence="3" key="1">
    <citation type="submission" date="2013-11" db="EMBL/GenBank/DDBJ databases">
        <title>Genome sequence of the fusiform rust pathogen reveals effectors for host alternation and coevolution with pine.</title>
        <authorList>
            <consortium name="DOE Joint Genome Institute"/>
            <person name="Smith K."/>
            <person name="Pendleton A."/>
            <person name="Kubisiak T."/>
            <person name="Anderson C."/>
            <person name="Salamov A."/>
            <person name="Aerts A."/>
            <person name="Riley R."/>
            <person name="Clum A."/>
            <person name="Lindquist E."/>
            <person name="Ence D."/>
            <person name="Campbell M."/>
            <person name="Kronenberg Z."/>
            <person name="Feau N."/>
            <person name="Dhillon B."/>
            <person name="Hamelin R."/>
            <person name="Burleigh J."/>
            <person name="Smith J."/>
            <person name="Yandell M."/>
            <person name="Nelson C."/>
            <person name="Grigoriev I."/>
            <person name="Davis J."/>
        </authorList>
    </citation>
    <scope>NUCLEOTIDE SEQUENCE</scope>
    <source>
        <strain evidence="3">G11</strain>
    </source>
</reference>
<feature type="compositionally biased region" description="Basic and acidic residues" evidence="1">
    <location>
        <begin position="130"/>
        <end position="139"/>
    </location>
</feature>
<gene>
    <name evidence="3" type="ORF">CROQUDRAFT_242575</name>
</gene>
<comment type="caution">
    <text evidence="3">The sequence shown here is derived from an EMBL/GenBank/DDBJ whole genome shotgun (WGS) entry which is preliminary data.</text>
</comment>
<sequence length="1260" mass="140080">MTAEPTNSQASIESELCKDVVFFIDPSVPPLLATQLSALLKRTGAEVATAPTLPQVPPSRNSKVKAQLGPKPQPRFDLLTTTHVITNSVNIPEYIQFGQSEALLGSFLLVDTNQLIQHGHHLEPSQTQEPEDHVRKDPSDEYSSSERYIKLVTPLWVTRSYDLNEVLQSQFYSPDPRFFFSGLTIVIDLEDILPEADRDVIEACVLAGGGQFKNKLTHDTTHFIFTGSSSTKTYVKAMKVREQLDLKVVLPHWFYRCTVLRIAIPEEPFEFPEPPILQPSHLPKSLEDRNVKATLLSEPSHDGRNDDEQIPSATRLSFADQNLSTRPVSAGLSECLNVLTGYPQYDADFLNFLNSTNQNSHNRRAPPHGLVQTHPSFKDKTVYLVSSLLISSSMRESLVQRIQQLGANVYDAYVIASSDNSDQLSTWNNLSKKQQNLALEAEEALKKSDYVICEHRSGWEFWLSLGLDKIIGTLHWIMNILNTSDWSRCVVRSPLDRLLDYPVPADPITNWDPNAKVVTVTNYTGLGRNYIIRLMQKMGLKYTGVLSSESKLLVAASKTGSKVNHAMATGTQIVNHLYIEECFKTWTRAPLEPLHITFPQGVDFFDFVGEPAFNYHDIERWASWPDVKILKKAALAELPSMKCLSTTEVTPNLVPDTTIRTKNPSGLNNVDQQAVMKQSISNSASSAPLSSLWSGPSSEPPLEQSSTEPSRDVSEVQSTIPPHSSDPPVSHSKKRVKRTLISPTPEHAPAVSDDELPTPRALPELGVQLHTELEPAPQITEQLSAEPPITNQSNVTAAIKSKSPLFHEKPEGVHVEPARPEKRPRAKERLVKPSQSRQSNKHKHEMSEVDSPLSDLELDSESPKPEKRSRVNNAAERPSTKSRLPNKENHQVVAVNDSSDFSASDNECSKGFVSGRTSRTADNTSLTPTRPLSRHQTAPTFSGASDTPRTRRTQTENIEEQMFLSKPKTARRGTRRQSNVEADVSMISNIQEGTRATKRLAAQKGQVKLTESVRDMNFHDKEKKRKRPSGSGLPGEEDGGYHGDVKPRLTPKSISRARRGRTSGPSPAQNESNEPVPSTSRGTGRRQSAGNMKDSDEDDDDLPSGSEILRHSSCKRLSTTSTDDRKRALLSESETKSLLEVKGSRRTKKDQSTNAKSGAKTTGVRIVQSGNPSISKKLKNIISIMLYQSLEKLGVKFVEHAEDFTHLLTNEIARKEKLLLAIVHGRPIVSHAWAEACVKAKEILGDNFFYHISFLLVCFD</sequence>
<dbReference type="AlphaFoldDB" id="A0A9P6T973"/>
<accession>A0A9P6T973</accession>
<organism evidence="3 4">
    <name type="scientific">Cronartium quercuum f. sp. fusiforme G11</name>
    <dbReference type="NCBI Taxonomy" id="708437"/>
    <lineage>
        <taxon>Eukaryota</taxon>
        <taxon>Fungi</taxon>
        <taxon>Dikarya</taxon>
        <taxon>Basidiomycota</taxon>
        <taxon>Pucciniomycotina</taxon>
        <taxon>Pucciniomycetes</taxon>
        <taxon>Pucciniales</taxon>
        <taxon>Coleosporiaceae</taxon>
        <taxon>Cronartium</taxon>
    </lineage>
</organism>
<dbReference type="SUPFAM" id="SSF52113">
    <property type="entry name" value="BRCT domain"/>
    <property type="match status" value="3"/>
</dbReference>
<feature type="compositionally biased region" description="Polar residues" evidence="1">
    <location>
        <begin position="976"/>
        <end position="994"/>
    </location>
</feature>
<feature type="region of interest" description="Disordered" evidence="1">
    <location>
        <begin position="295"/>
        <end position="316"/>
    </location>
</feature>
<evidence type="ECO:0000259" key="2">
    <source>
        <dbReference type="PROSITE" id="PS50172"/>
    </source>
</evidence>
<feature type="compositionally biased region" description="Polar residues" evidence="1">
    <location>
        <begin position="896"/>
        <end position="906"/>
    </location>
</feature>
<dbReference type="Pfam" id="PF12738">
    <property type="entry name" value="PTCB-BRCT"/>
    <property type="match status" value="1"/>
</dbReference>
<protein>
    <recommendedName>
        <fullName evidence="2">BRCT domain-containing protein</fullName>
    </recommendedName>
</protein>
<feature type="region of interest" description="Disordered" evidence="1">
    <location>
        <begin position="677"/>
        <end position="760"/>
    </location>
</feature>
<dbReference type="Pfam" id="PF16770">
    <property type="entry name" value="RTT107_BRCT_5"/>
    <property type="match status" value="1"/>
</dbReference>
<dbReference type="InterPro" id="IPR053036">
    <property type="entry name" value="CellCycle_DNARepair_Reg"/>
</dbReference>
<dbReference type="Proteomes" id="UP000886653">
    <property type="component" value="Unassembled WGS sequence"/>
</dbReference>
<feature type="compositionally biased region" description="Low complexity" evidence="1">
    <location>
        <begin position="721"/>
        <end position="730"/>
    </location>
</feature>
<dbReference type="PANTHER" id="PTHR47667">
    <property type="entry name" value="REGULATOR OF TY1 TRANSPOSITION PROTEIN 107"/>
    <property type="match status" value="1"/>
</dbReference>
<feature type="compositionally biased region" description="Low complexity" evidence="1">
    <location>
        <begin position="679"/>
        <end position="702"/>
    </location>
</feature>
<dbReference type="Gene3D" id="3.40.50.10190">
    <property type="entry name" value="BRCT domain"/>
    <property type="match status" value="3"/>
</dbReference>
<feature type="domain" description="BRCT" evidence="2">
    <location>
        <begin position="1186"/>
        <end position="1251"/>
    </location>
</feature>
<feature type="domain" description="BRCT" evidence="2">
    <location>
        <begin position="175"/>
        <end position="271"/>
    </location>
</feature>
<feature type="region of interest" description="Disordered" evidence="1">
    <location>
        <begin position="798"/>
        <end position="1161"/>
    </location>
</feature>
<name>A0A9P6T973_9BASI</name>
<dbReference type="PROSITE" id="PS50172">
    <property type="entry name" value="BRCT"/>
    <property type="match status" value="3"/>
</dbReference>
<dbReference type="GO" id="GO:0035361">
    <property type="term" value="C:Cul8-RING ubiquitin ligase complex"/>
    <property type="evidence" value="ECO:0007669"/>
    <property type="project" value="TreeGrafter"/>
</dbReference>
<feature type="compositionally biased region" description="Basic and acidic residues" evidence="1">
    <location>
        <begin position="1011"/>
        <end position="1021"/>
    </location>
</feature>
<feature type="region of interest" description="Disordered" evidence="1">
    <location>
        <begin position="50"/>
        <end position="72"/>
    </location>
</feature>
<keyword evidence="4" id="KW-1185">Reference proteome</keyword>
<feature type="compositionally biased region" description="Polar residues" evidence="1">
    <location>
        <begin position="1063"/>
        <end position="1090"/>
    </location>
</feature>
<dbReference type="InterPro" id="IPR036420">
    <property type="entry name" value="BRCT_dom_sf"/>
</dbReference>
<dbReference type="InterPro" id="IPR001357">
    <property type="entry name" value="BRCT_dom"/>
</dbReference>
<feature type="compositionally biased region" description="Polar residues" evidence="1">
    <location>
        <begin position="915"/>
        <end position="947"/>
    </location>
</feature>
<dbReference type="EMBL" id="MU167355">
    <property type="protein sequence ID" value="KAG0142238.1"/>
    <property type="molecule type" value="Genomic_DNA"/>
</dbReference>
<feature type="region of interest" description="Disordered" evidence="1">
    <location>
        <begin position="121"/>
        <end position="141"/>
    </location>
</feature>
<dbReference type="GO" id="GO:0005634">
    <property type="term" value="C:nucleus"/>
    <property type="evidence" value="ECO:0007669"/>
    <property type="project" value="TreeGrafter"/>
</dbReference>
<dbReference type="Pfam" id="PF00533">
    <property type="entry name" value="BRCT"/>
    <property type="match status" value="1"/>
</dbReference>
<feature type="compositionally biased region" description="Basic and acidic residues" evidence="1">
    <location>
        <begin position="805"/>
        <end position="831"/>
    </location>
</feature>
<dbReference type="SMART" id="SM00292">
    <property type="entry name" value="BRCT"/>
    <property type="match status" value="5"/>
</dbReference>
<dbReference type="PANTHER" id="PTHR47667:SF1">
    <property type="entry name" value="REGULATOR OF TY1 TRANSPOSITION PROTEIN 107"/>
    <property type="match status" value="1"/>
</dbReference>
<proteinExistence type="predicted"/>
<evidence type="ECO:0000256" key="1">
    <source>
        <dbReference type="SAM" id="MobiDB-lite"/>
    </source>
</evidence>
<dbReference type="OrthoDB" id="342264at2759"/>
<feature type="domain" description="BRCT" evidence="2">
    <location>
        <begin position="528"/>
        <end position="596"/>
    </location>
</feature>
<evidence type="ECO:0000313" key="4">
    <source>
        <dbReference type="Proteomes" id="UP000886653"/>
    </source>
</evidence>